<dbReference type="Gene3D" id="3.20.20.70">
    <property type="entry name" value="Aldolase class I"/>
    <property type="match status" value="1"/>
</dbReference>
<dbReference type="PANTHER" id="PTHR32179:SF4">
    <property type="entry name" value="PYROPHOSPHORYLASE MODD-RELATED"/>
    <property type="match status" value="1"/>
</dbReference>
<dbReference type="InterPro" id="IPR022412">
    <property type="entry name" value="Quinolinate_PRibosylTrfase_N"/>
</dbReference>
<evidence type="ECO:0000256" key="2">
    <source>
        <dbReference type="ARBA" id="ARBA00019205"/>
    </source>
</evidence>
<keyword evidence="8" id="KW-1185">Reference proteome</keyword>
<dbReference type="InterPro" id="IPR013785">
    <property type="entry name" value="Aldolase_TIM"/>
</dbReference>
<keyword evidence="4" id="KW-0808">Transferase</keyword>
<dbReference type="SUPFAM" id="SSF54675">
    <property type="entry name" value="Nicotinate/Quinolinate PRTase N-terminal domain-like"/>
    <property type="match status" value="1"/>
</dbReference>
<sequence>MGFALFRDALDNRGGVHWVPIKGLETAKMMRLAEIRSPRREERMHSPALDGKIARFPPAPGWTFRKTHATMTLPISDLILDALLAQDAPAGDLTTHALGIGACPGRITFAARADMVLCCVEEAARMLERVGVTARARHRGGDRIAAGTIFLEGEGPAAGIHLAWKVAQTLVEYASGIATRTRRIVDAAQEVAPGIAVACTRKNFPGTKEISVKAVRAGGAQMHRLGLSETLLVFPEHTVFLEGSASFHELKRRHPERKLVVEVASADAAVAAAEAGADVLQLEKLSPDVVGEVVRRVAGMTPVPLVAAAGGITESNAAAYAATGCAILVTSAPYFAGPADVQIVITKSGDLA</sequence>
<dbReference type="NCBIfam" id="TIGR01334">
    <property type="entry name" value="modD"/>
    <property type="match status" value="1"/>
</dbReference>
<dbReference type="InterPro" id="IPR002638">
    <property type="entry name" value="Quinolinate_PRibosylTrfase_C"/>
</dbReference>
<dbReference type="SUPFAM" id="SSF51690">
    <property type="entry name" value="Nicotinate/Quinolinate PRTase C-terminal domain-like"/>
    <property type="match status" value="1"/>
</dbReference>
<protein>
    <recommendedName>
        <fullName evidence="2">Putative pyrophosphorylase ModD</fullName>
    </recommendedName>
</protein>
<feature type="domain" description="Quinolinate phosphoribosyl transferase N-terminal" evidence="6">
    <location>
        <begin position="92"/>
        <end position="175"/>
    </location>
</feature>
<proteinExistence type="inferred from homology"/>
<evidence type="ECO:0000313" key="8">
    <source>
        <dbReference type="Proteomes" id="UP000019486"/>
    </source>
</evidence>
<feature type="domain" description="Quinolinate phosphoribosyl transferase C-terminal" evidence="5">
    <location>
        <begin position="177"/>
        <end position="342"/>
    </location>
</feature>
<dbReference type="Pfam" id="PF01729">
    <property type="entry name" value="QRPTase_C"/>
    <property type="match status" value="1"/>
</dbReference>
<name>W9H2E5_9PROT</name>
<dbReference type="InterPro" id="IPR027277">
    <property type="entry name" value="NadC/ModD"/>
</dbReference>
<dbReference type="PANTHER" id="PTHR32179">
    <property type="entry name" value="NICOTINATE-NUCLEOTIDE PYROPHOSPHORYLASE [CARBOXYLATING]"/>
    <property type="match status" value="1"/>
</dbReference>
<comment type="similarity">
    <text evidence="1">Belongs to the NadC/ModD family.</text>
</comment>
<dbReference type="EMBL" id="AVFL01000022">
    <property type="protein sequence ID" value="EWY37938.1"/>
    <property type="molecule type" value="Genomic_DNA"/>
</dbReference>
<evidence type="ECO:0000259" key="5">
    <source>
        <dbReference type="Pfam" id="PF01729"/>
    </source>
</evidence>
<dbReference type="GO" id="GO:0005737">
    <property type="term" value="C:cytoplasm"/>
    <property type="evidence" value="ECO:0007669"/>
    <property type="project" value="TreeGrafter"/>
</dbReference>
<accession>W9H2E5</accession>
<evidence type="ECO:0000256" key="3">
    <source>
        <dbReference type="ARBA" id="ARBA00022676"/>
    </source>
</evidence>
<organism evidence="7 8">
    <name type="scientific">Skermanella stibiiresistens SB22</name>
    <dbReference type="NCBI Taxonomy" id="1385369"/>
    <lineage>
        <taxon>Bacteria</taxon>
        <taxon>Pseudomonadati</taxon>
        <taxon>Pseudomonadota</taxon>
        <taxon>Alphaproteobacteria</taxon>
        <taxon>Rhodospirillales</taxon>
        <taxon>Azospirillaceae</taxon>
        <taxon>Skermanella</taxon>
    </lineage>
</organism>
<dbReference type="GO" id="GO:0034213">
    <property type="term" value="P:quinolinate catabolic process"/>
    <property type="evidence" value="ECO:0007669"/>
    <property type="project" value="TreeGrafter"/>
</dbReference>
<dbReference type="InterPro" id="IPR037128">
    <property type="entry name" value="Quinolinate_PRibosylTase_N_sf"/>
</dbReference>
<comment type="caution">
    <text evidence="7">The sequence shown here is derived from an EMBL/GenBank/DDBJ whole genome shotgun (WGS) entry which is preliminary data.</text>
</comment>
<evidence type="ECO:0000259" key="6">
    <source>
        <dbReference type="Pfam" id="PF02749"/>
    </source>
</evidence>
<gene>
    <name evidence="7" type="ORF">N825_16170</name>
</gene>
<dbReference type="Pfam" id="PF02749">
    <property type="entry name" value="QRPTase_N"/>
    <property type="match status" value="1"/>
</dbReference>
<dbReference type="Proteomes" id="UP000019486">
    <property type="component" value="Unassembled WGS sequence"/>
</dbReference>
<dbReference type="STRING" id="1385369.N825_16170"/>
<dbReference type="InterPro" id="IPR006242">
    <property type="entry name" value="ModD"/>
</dbReference>
<dbReference type="FunFam" id="3.20.20.70:FF:000030">
    <property type="entry name" value="Nicotinate-nucleotide pyrophosphorylase, carboxylating"/>
    <property type="match status" value="1"/>
</dbReference>
<dbReference type="PATRIC" id="fig|1385369.3.peg.5086"/>
<evidence type="ECO:0000256" key="1">
    <source>
        <dbReference type="ARBA" id="ARBA00009400"/>
    </source>
</evidence>
<dbReference type="InterPro" id="IPR036068">
    <property type="entry name" value="Nicotinate_pribotase-like_C"/>
</dbReference>
<dbReference type="AlphaFoldDB" id="W9H2E5"/>
<dbReference type="GO" id="GO:0009435">
    <property type="term" value="P:NAD+ biosynthetic process"/>
    <property type="evidence" value="ECO:0007669"/>
    <property type="project" value="InterPro"/>
</dbReference>
<evidence type="ECO:0000256" key="4">
    <source>
        <dbReference type="ARBA" id="ARBA00022679"/>
    </source>
</evidence>
<keyword evidence="3" id="KW-0328">Glycosyltransferase</keyword>
<reference evidence="7 8" key="1">
    <citation type="submission" date="2013-08" db="EMBL/GenBank/DDBJ databases">
        <title>The genome sequence of Skermanella stibiiresistens.</title>
        <authorList>
            <person name="Zhu W."/>
            <person name="Wang G."/>
        </authorList>
    </citation>
    <scope>NUCLEOTIDE SEQUENCE [LARGE SCALE GENOMIC DNA]</scope>
    <source>
        <strain evidence="7 8">SB22</strain>
    </source>
</reference>
<dbReference type="GO" id="GO:0004514">
    <property type="term" value="F:nicotinate-nucleotide diphosphorylase (carboxylating) activity"/>
    <property type="evidence" value="ECO:0007669"/>
    <property type="project" value="InterPro"/>
</dbReference>
<evidence type="ECO:0000313" key="7">
    <source>
        <dbReference type="EMBL" id="EWY37938.1"/>
    </source>
</evidence>
<dbReference type="Gene3D" id="3.90.1170.20">
    <property type="entry name" value="Quinolinate phosphoribosyl transferase, N-terminal domain"/>
    <property type="match status" value="1"/>
</dbReference>
<dbReference type="CDD" id="cd01573">
    <property type="entry name" value="modD_like"/>
    <property type="match status" value="1"/>
</dbReference>